<gene>
    <name evidence="1" type="ORF">C1C97_006455</name>
</gene>
<keyword evidence="2" id="KW-1185">Reference proteome</keyword>
<comment type="caution">
    <text evidence="1">The sequence shown here is derived from an EMBL/GenBank/DDBJ whole genome shotgun (WGS) entry which is preliminary data.</text>
</comment>
<dbReference type="GO" id="GO:0046653">
    <property type="term" value="P:tetrahydrofolate metabolic process"/>
    <property type="evidence" value="ECO:0007669"/>
    <property type="project" value="InterPro"/>
</dbReference>
<dbReference type="RefSeq" id="WP_110920771.1">
    <property type="nucleotide sequence ID" value="NZ_PNJG02000002.1"/>
</dbReference>
<organism evidence="1 2">
    <name type="scientific">Kocuria tytonis</name>
    <dbReference type="NCBI Taxonomy" id="2054280"/>
    <lineage>
        <taxon>Bacteria</taxon>
        <taxon>Bacillati</taxon>
        <taxon>Actinomycetota</taxon>
        <taxon>Actinomycetes</taxon>
        <taxon>Micrococcales</taxon>
        <taxon>Micrococcaceae</taxon>
        <taxon>Kocuria</taxon>
    </lineage>
</organism>
<dbReference type="Gene3D" id="3.30.2270.10">
    <property type="entry name" value="Folate-binding superfamily"/>
    <property type="match status" value="1"/>
</dbReference>
<proteinExistence type="predicted"/>
<sequence length="94" mass="11073">MLLIECPYCGPRDETEYHYGGEAHVPYPEDPFELSDREWAEYLFYRNNPKGLLKERWVHTVGCRRWFNVVRDTASYEITAVYRMGENAPQPGGQ</sequence>
<evidence type="ECO:0000313" key="1">
    <source>
        <dbReference type="EMBL" id="RKQ34924.1"/>
    </source>
</evidence>
<protein>
    <submittedName>
        <fullName evidence="1">Sarcosine oxidase subunit delta family protein</fullName>
    </submittedName>
</protein>
<dbReference type="Pfam" id="PF04267">
    <property type="entry name" value="SoxD"/>
    <property type="match status" value="1"/>
</dbReference>
<name>A0A495A5I8_9MICC</name>
<dbReference type="GO" id="GO:0008115">
    <property type="term" value="F:sarcosine oxidase activity"/>
    <property type="evidence" value="ECO:0007669"/>
    <property type="project" value="InterPro"/>
</dbReference>
<dbReference type="Proteomes" id="UP000249516">
    <property type="component" value="Unassembled WGS sequence"/>
</dbReference>
<dbReference type="InterPro" id="IPR006279">
    <property type="entry name" value="SoxD"/>
</dbReference>
<dbReference type="OrthoDB" id="7159274at2"/>
<dbReference type="EMBL" id="PNJG02000002">
    <property type="protein sequence ID" value="RKQ34924.1"/>
    <property type="molecule type" value="Genomic_DNA"/>
</dbReference>
<dbReference type="NCBIfam" id="TIGR01374">
    <property type="entry name" value="soxD"/>
    <property type="match status" value="1"/>
</dbReference>
<accession>A0A495A5I8</accession>
<evidence type="ECO:0000313" key="2">
    <source>
        <dbReference type="Proteomes" id="UP000249516"/>
    </source>
</evidence>
<dbReference type="InterPro" id="IPR038561">
    <property type="entry name" value="SoxD_sf"/>
</dbReference>
<dbReference type="AlphaFoldDB" id="A0A495A5I8"/>
<reference evidence="1 2" key="1">
    <citation type="submission" date="2018-10" db="EMBL/GenBank/DDBJ databases">
        <title>Kocuria tytouropygialis sp. nov., isolated from the uropygial gland of an American barn owl (Tyto furcata).</title>
        <authorList>
            <person name="Braun M.S."/>
            <person name="Wang E."/>
            <person name="Zimmermann S."/>
            <person name="Wagner H."/>
            <person name="Wink M."/>
        </authorList>
    </citation>
    <scope>NUCLEOTIDE SEQUENCE [LARGE SCALE GENOMIC DNA]</scope>
    <source>
        <strain evidence="1 2">442</strain>
    </source>
</reference>